<gene>
    <name evidence="1" type="ORF">DR999_PMT09831</name>
</gene>
<accession>A0A4D9EJU8</accession>
<dbReference type="Proteomes" id="UP000297703">
    <property type="component" value="Unassembled WGS sequence"/>
</dbReference>
<name>A0A4D9EJU8_9SAUR</name>
<organism evidence="1 2">
    <name type="scientific">Platysternon megacephalum</name>
    <name type="common">big-headed turtle</name>
    <dbReference type="NCBI Taxonomy" id="55544"/>
    <lineage>
        <taxon>Eukaryota</taxon>
        <taxon>Metazoa</taxon>
        <taxon>Chordata</taxon>
        <taxon>Craniata</taxon>
        <taxon>Vertebrata</taxon>
        <taxon>Euteleostomi</taxon>
        <taxon>Archelosauria</taxon>
        <taxon>Testudinata</taxon>
        <taxon>Testudines</taxon>
        <taxon>Cryptodira</taxon>
        <taxon>Durocryptodira</taxon>
        <taxon>Testudinoidea</taxon>
        <taxon>Platysternidae</taxon>
        <taxon>Platysternon</taxon>
    </lineage>
</organism>
<comment type="caution">
    <text evidence="1">The sequence shown here is derived from an EMBL/GenBank/DDBJ whole genome shotgun (WGS) entry which is preliminary data.</text>
</comment>
<proteinExistence type="predicted"/>
<dbReference type="EMBL" id="QXTE01000086">
    <property type="protein sequence ID" value="TFK07402.1"/>
    <property type="molecule type" value="Genomic_DNA"/>
</dbReference>
<reference evidence="1 2" key="1">
    <citation type="submission" date="2019-04" db="EMBL/GenBank/DDBJ databases">
        <title>Draft genome of the big-headed turtle Platysternon megacephalum.</title>
        <authorList>
            <person name="Gong S."/>
        </authorList>
    </citation>
    <scope>NUCLEOTIDE SEQUENCE [LARGE SCALE GENOMIC DNA]</scope>
    <source>
        <strain evidence="1">DO16091913</strain>
        <tissue evidence="1">Muscle</tissue>
    </source>
</reference>
<keyword evidence="2" id="KW-1185">Reference proteome</keyword>
<evidence type="ECO:0000313" key="2">
    <source>
        <dbReference type="Proteomes" id="UP000297703"/>
    </source>
</evidence>
<sequence length="155" mass="17854">MQGCTLEELGDFLTLPVPGPQLKIIPFHRFWDSFSLVKYQDYEFSNTNSNGLESSKGLVCLAIQHIALFLETQLCFITSMIWSPEKFVLRAENLTFLRRFTIDFFMLRAHGFALRFQAAISTNSCFKMCANKESPFVIDLNANISINSPFKWLHK</sequence>
<reference evidence="1 2" key="2">
    <citation type="submission" date="2019-04" db="EMBL/GenBank/DDBJ databases">
        <title>The genome sequence of big-headed turtle.</title>
        <authorList>
            <person name="Gong S."/>
        </authorList>
    </citation>
    <scope>NUCLEOTIDE SEQUENCE [LARGE SCALE GENOMIC DNA]</scope>
    <source>
        <strain evidence="1">DO16091913</strain>
        <tissue evidence="1">Muscle</tissue>
    </source>
</reference>
<protein>
    <submittedName>
        <fullName evidence="1">ADAMTS-like protein 5</fullName>
    </submittedName>
</protein>
<dbReference type="AlphaFoldDB" id="A0A4D9EJU8"/>
<evidence type="ECO:0000313" key="1">
    <source>
        <dbReference type="EMBL" id="TFK07402.1"/>
    </source>
</evidence>